<dbReference type="EMBL" id="OCNH01000009">
    <property type="protein sequence ID" value="SOD99258.1"/>
    <property type="molecule type" value="Genomic_DNA"/>
</dbReference>
<gene>
    <name evidence="1" type="ORF">SAMN06269250_6334</name>
</gene>
<evidence type="ECO:0000313" key="2">
    <source>
        <dbReference type="Proteomes" id="UP000219452"/>
    </source>
</evidence>
<evidence type="ECO:0000313" key="1">
    <source>
        <dbReference type="EMBL" id="SOD99258.1"/>
    </source>
</evidence>
<keyword evidence="2" id="KW-1185">Reference proteome</keyword>
<dbReference type="AlphaFoldDB" id="A0A286GUQ0"/>
<dbReference type="Proteomes" id="UP000219452">
    <property type="component" value="Unassembled WGS sequence"/>
</dbReference>
<proteinExistence type="predicted"/>
<sequence length="42" mass="5077">MFDKGRGAQTSTYNKVYFNSTMLNTKVKVDFTMSSFFYYFYF</sequence>
<name>A0A286GUQ0_9BACT</name>
<organism evidence="1 2">
    <name type="scientific">Spirosoma fluviale</name>
    <dbReference type="NCBI Taxonomy" id="1597977"/>
    <lineage>
        <taxon>Bacteria</taxon>
        <taxon>Pseudomonadati</taxon>
        <taxon>Bacteroidota</taxon>
        <taxon>Cytophagia</taxon>
        <taxon>Cytophagales</taxon>
        <taxon>Cytophagaceae</taxon>
        <taxon>Spirosoma</taxon>
    </lineage>
</organism>
<protein>
    <submittedName>
        <fullName evidence="1">Uncharacterized protein</fullName>
    </submittedName>
</protein>
<accession>A0A286GUQ0</accession>
<reference evidence="2" key="1">
    <citation type="submission" date="2017-09" db="EMBL/GenBank/DDBJ databases">
        <authorList>
            <person name="Varghese N."/>
            <person name="Submissions S."/>
        </authorList>
    </citation>
    <scope>NUCLEOTIDE SEQUENCE [LARGE SCALE GENOMIC DNA]</scope>
    <source>
        <strain evidence="2">DSM 29961</strain>
    </source>
</reference>